<organism evidence="1 2">
    <name type="scientific">Paroceanicella profunda</name>
    <dbReference type="NCBI Taxonomy" id="2579971"/>
    <lineage>
        <taxon>Bacteria</taxon>
        <taxon>Pseudomonadati</taxon>
        <taxon>Pseudomonadota</taxon>
        <taxon>Alphaproteobacteria</taxon>
        <taxon>Rhodobacterales</taxon>
        <taxon>Paracoccaceae</taxon>
        <taxon>Paroceanicella</taxon>
    </lineage>
</organism>
<protein>
    <submittedName>
        <fullName evidence="1">Uncharacterized protein</fullName>
    </submittedName>
</protein>
<dbReference type="EMBL" id="CP040824">
    <property type="protein sequence ID" value="QDL94975.1"/>
    <property type="molecule type" value="Genomic_DNA"/>
</dbReference>
<accession>A0A5B8G2Z5</accession>
<proteinExistence type="predicted"/>
<reference evidence="1 2" key="1">
    <citation type="submission" date="2019-06" db="EMBL/GenBank/DDBJ databases">
        <title>Genome sequence of Rhodobacteraceae bacterium D4M1.</title>
        <authorList>
            <person name="Cao J."/>
        </authorList>
    </citation>
    <scope>NUCLEOTIDE SEQUENCE [LARGE SCALE GENOMIC DNA]</scope>
    <source>
        <strain evidence="1 2">D4M1</strain>
        <plasmid evidence="2">pd4m1f</plasmid>
    </source>
</reference>
<dbReference type="Proteomes" id="UP000305888">
    <property type="component" value="Plasmid pD4M1F"/>
</dbReference>
<sequence length="94" mass="9991">MDWIAVSAGEYEDIVAGFTGSTVTQRNSAPSCPDSIDGPDAPHFLAWMQSMGGGDTSALRVRDLDSDAATLFVQEGSRATPRTAMRIRTSAGWP</sequence>
<keyword evidence="2" id="KW-1185">Reference proteome</keyword>
<evidence type="ECO:0000313" key="1">
    <source>
        <dbReference type="EMBL" id="QDL94975.1"/>
    </source>
</evidence>
<dbReference type="AlphaFoldDB" id="A0A5B8G2Z5"/>
<gene>
    <name evidence="1" type="ORF">FDP22_24260</name>
</gene>
<geneLocation type="plasmid" evidence="2">
    <name>pd4m1f</name>
</geneLocation>
<name>A0A5B8G2Z5_9RHOB</name>
<evidence type="ECO:0000313" key="2">
    <source>
        <dbReference type="Proteomes" id="UP000305888"/>
    </source>
</evidence>
<dbReference type="KEGG" id="ppru:FDP22_24260"/>
<keyword evidence="1" id="KW-0614">Plasmid</keyword>
<dbReference type="RefSeq" id="WP_138579007.1">
    <property type="nucleotide sequence ID" value="NZ_CP040824.1"/>
</dbReference>